<dbReference type="GO" id="GO:0006508">
    <property type="term" value="P:proteolysis"/>
    <property type="evidence" value="ECO:0007669"/>
    <property type="project" value="UniProtKB-KW"/>
</dbReference>
<name>A0A9C9EPH4_UNCW3</name>
<feature type="domain" description="Secretion system C-terminal sorting" evidence="8">
    <location>
        <begin position="888"/>
        <end position="947"/>
    </location>
</feature>
<dbReference type="PRINTS" id="PR00723">
    <property type="entry name" value="SUBTILISIN"/>
</dbReference>
<feature type="domain" description="Peptidase S8/S53" evidence="7">
    <location>
        <begin position="163"/>
        <end position="437"/>
    </location>
</feature>
<dbReference type="Pfam" id="PF18962">
    <property type="entry name" value="Por_Secre_tail"/>
    <property type="match status" value="1"/>
</dbReference>
<dbReference type="SUPFAM" id="SSF52743">
    <property type="entry name" value="Subtilisin-like"/>
    <property type="match status" value="1"/>
</dbReference>
<evidence type="ECO:0000256" key="1">
    <source>
        <dbReference type="ARBA" id="ARBA00011073"/>
    </source>
</evidence>
<dbReference type="Pfam" id="PF00082">
    <property type="entry name" value="Peptidase_S8"/>
    <property type="match status" value="1"/>
</dbReference>
<dbReference type="Proteomes" id="UP000885826">
    <property type="component" value="Unassembled WGS sequence"/>
</dbReference>
<sequence length="950" mass="102577">MKYILTLIITLSVAVAGVIHPQLAEKLNTLENNEAIQVIVHMKKQADWSMISENATKAEKILYLQSLAETEQADLLNYLEGLGDKITDLNTWWIFNGLTFKATRDIIETVAAREDVDYVIDDFVITIDDVKIEKEDNGGGVRTPEWNISIVSAPQCWNDGYDGNGIIVGNMDTGVDVNHPALAGKWITGGWYDAVNGQSTPYDDHGHGTHTMGTTCGGDGNGSFTNDIGVAPGANFICAKAFNSSGSGQATWIHNCFQWFAGQNAVVVGNSWGSSATTSTEYWNDCENWRNLGIYPVFSIGNSGPGSGTAGTPGNFPIVTGVGGTDSNDNMYYYSSRGPAPDQYPWNDTTYWERPDWDLIKPDIAAPGQSVRSSLPGGGYGQMSGTSMACPHVTGAVAICLQKNPSLDYRTLYNILLDNADHPAQGGSYPNNNYGWGRLNVYAALQAIPQGNNPNLVLSHTEVVGGNGNGILDPGEDAGIVCYIRNTGSEAATNTQATLRTSDSYVTVTDSTTNYGTIAAGDSANNSSDPFDVSVSASCPVGHQIAFDLYIVCAESSWTRSFSLTVGNPGQDYATHDCGNVKLTVTRYGAIGFMSSAGVQGSGFWYPITGSNHLYYASFAAGTDANYVVDRYYEVNQQDDTDWETTTNPDGKVQMYEPGPNNFDEYATARYDDSGHPTPQGLLCLQYSWAWDDATANDFVIMKFSMINEGSSTLSDLYAAIFVDWDIGNYSNNQGSSEVARNLTWMYETTPYVGVAILDPPRSTPAANLALIDHDLYVYPNSGLQDSIQIKFMDGTIQNPSSNRAYDWSTCNSAGPFTLAPGGSAVAAFAIVGGDNLADLQANADTAYNRYWNWPGVAEKPADASVSDIALYPRISRGNSYTLSYNFNAKTPVRVSVYDAGGRLVQDMDYGTVQGAGEFSFSLKNCATGVYFVKIESGSRTQTAKVIWLK</sequence>
<feature type="active site" description="Charge relay system" evidence="5 6">
    <location>
        <position position="387"/>
    </location>
</feature>
<dbReference type="GO" id="GO:0004252">
    <property type="term" value="F:serine-type endopeptidase activity"/>
    <property type="evidence" value="ECO:0007669"/>
    <property type="project" value="UniProtKB-UniRule"/>
</dbReference>
<reference evidence="9" key="1">
    <citation type="journal article" date="2020" name="mSystems">
        <title>Genome- and Community-Level Interaction Insights into Carbon Utilization and Element Cycling Functions of Hydrothermarchaeota in Hydrothermal Sediment.</title>
        <authorList>
            <person name="Zhou Z."/>
            <person name="Liu Y."/>
            <person name="Xu W."/>
            <person name="Pan J."/>
            <person name="Luo Z.H."/>
            <person name="Li M."/>
        </authorList>
    </citation>
    <scope>NUCLEOTIDE SEQUENCE</scope>
    <source>
        <strain evidence="9">HyVt-388</strain>
    </source>
</reference>
<evidence type="ECO:0000256" key="4">
    <source>
        <dbReference type="ARBA" id="ARBA00022825"/>
    </source>
</evidence>
<organism evidence="9 10">
    <name type="scientific">candidate division WOR-3 bacterium</name>
    <dbReference type="NCBI Taxonomy" id="2052148"/>
    <lineage>
        <taxon>Bacteria</taxon>
        <taxon>Bacteria division WOR-3</taxon>
    </lineage>
</organism>
<dbReference type="InterPro" id="IPR000209">
    <property type="entry name" value="Peptidase_S8/S53_dom"/>
</dbReference>
<keyword evidence="3 6" id="KW-0378">Hydrolase</keyword>
<evidence type="ECO:0000313" key="9">
    <source>
        <dbReference type="EMBL" id="HEC79116.1"/>
    </source>
</evidence>
<evidence type="ECO:0000259" key="7">
    <source>
        <dbReference type="Pfam" id="PF00082"/>
    </source>
</evidence>
<dbReference type="NCBIfam" id="TIGR04183">
    <property type="entry name" value="Por_Secre_tail"/>
    <property type="match status" value="1"/>
</dbReference>
<protein>
    <submittedName>
        <fullName evidence="9">T9SS type A sorting domain-containing protein</fullName>
    </submittedName>
</protein>
<accession>A0A9C9EPH4</accession>
<dbReference type="PROSITE" id="PS00138">
    <property type="entry name" value="SUBTILASE_SER"/>
    <property type="match status" value="1"/>
</dbReference>
<dbReference type="InterPro" id="IPR050131">
    <property type="entry name" value="Peptidase_S8_subtilisin-like"/>
</dbReference>
<dbReference type="InterPro" id="IPR015500">
    <property type="entry name" value="Peptidase_S8_subtilisin-rel"/>
</dbReference>
<comment type="similarity">
    <text evidence="1 6">Belongs to the peptidase S8 family.</text>
</comment>
<dbReference type="Gene3D" id="3.40.50.200">
    <property type="entry name" value="Peptidase S8/S53 domain"/>
    <property type="match status" value="1"/>
</dbReference>
<dbReference type="InterPro" id="IPR026444">
    <property type="entry name" value="Secre_tail"/>
</dbReference>
<evidence type="ECO:0000256" key="5">
    <source>
        <dbReference type="PIRSR" id="PIRSR615500-1"/>
    </source>
</evidence>
<dbReference type="PANTHER" id="PTHR43806">
    <property type="entry name" value="PEPTIDASE S8"/>
    <property type="match status" value="1"/>
</dbReference>
<dbReference type="InterPro" id="IPR023828">
    <property type="entry name" value="Peptidase_S8_Ser-AS"/>
</dbReference>
<dbReference type="InterPro" id="IPR036852">
    <property type="entry name" value="Peptidase_S8/S53_dom_sf"/>
</dbReference>
<dbReference type="PANTHER" id="PTHR43806:SF67">
    <property type="entry name" value="EGF-LIKE DOMAIN-CONTAINING PROTEIN"/>
    <property type="match status" value="1"/>
</dbReference>
<dbReference type="AlphaFoldDB" id="A0A9C9EPH4"/>
<comment type="caution">
    <text evidence="9">The sequence shown here is derived from an EMBL/GenBank/DDBJ whole genome shotgun (WGS) entry which is preliminary data.</text>
</comment>
<keyword evidence="4 6" id="KW-0720">Serine protease</keyword>
<feature type="active site" description="Charge relay system" evidence="5 6">
    <location>
        <position position="172"/>
    </location>
</feature>
<gene>
    <name evidence="9" type="ORF">ENI34_08260</name>
</gene>
<evidence type="ECO:0000256" key="6">
    <source>
        <dbReference type="PROSITE-ProRule" id="PRU01240"/>
    </source>
</evidence>
<evidence type="ECO:0000256" key="3">
    <source>
        <dbReference type="ARBA" id="ARBA00022801"/>
    </source>
</evidence>
<dbReference type="PROSITE" id="PS51892">
    <property type="entry name" value="SUBTILASE"/>
    <property type="match status" value="1"/>
</dbReference>
<evidence type="ECO:0000313" key="10">
    <source>
        <dbReference type="Proteomes" id="UP000885826"/>
    </source>
</evidence>
<evidence type="ECO:0000259" key="8">
    <source>
        <dbReference type="Pfam" id="PF18962"/>
    </source>
</evidence>
<feature type="active site" description="Charge relay system" evidence="5 6">
    <location>
        <position position="207"/>
    </location>
</feature>
<keyword evidence="2 6" id="KW-0645">Protease</keyword>
<evidence type="ECO:0000256" key="2">
    <source>
        <dbReference type="ARBA" id="ARBA00022670"/>
    </source>
</evidence>
<dbReference type="EMBL" id="DRIG01000087">
    <property type="protein sequence ID" value="HEC79116.1"/>
    <property type="molecule type" value="Genomic_DNA"/>
</dbReference>
<proteinExistence type="inferred from homology"/>